<dbReference type="Proteomes" id="UP000428803">
    <property type="component" value="Chromosome"/>
</dbReference>
<evidence type="ECO:0000259" key="1">
    <source>
        <dbReference type="SMART" id="SM00953"/>
    </source>
</evidence>
<feature type="domain" description="RES" evidence="1">
    <location>
        <begin position="19"/>
        <end position="161"/>
    </location>
</feature>
<proteinExistence type="predicted"/>
<dbReference type="RefSeq" id="WP_158899904.1">
    <property type="nucleotide sequence ID" value="NZ_CP035733.1"/>
</dbReference>
<dbReference type="SMART" id="SM00953">
    <property type="entry name" value="RES"/>
    <property type="match status" value="1"/>
</dbReference>
<name>A0A6I6LE06_9SPHN</name>
<dbReference type="OrthoDB" id="648213at2"/>
<dbReference type="AlphaFoldDB" id="A0A6I6LE06"/>
<dbReference type="Pfam" id="PF08808">
    <property type="entry name" value="RES"/>
    <property type="match status" value="1"/>
</dbReference>
<sequence length="172" mass="18826">MNFTGRAYRAHDPRWSFDPISGQGAVISGGRFNIRGQAALYLSLEPITALAECTQGFAHRMLPLTLCEYDIDCADVADLTDADTRQALGIAEKDMACPWLVFQRSGKIAPSQKLAQHLVSKGFNGALVPSYVPAIHPGATNLVLWNWSDTHPYKVNVYDPEGRLPSGSRVPQ</sequence>
<dbReference type="EMBL" id="CP035733">
    <property type="protein sequence ID" value="QGY80563.1"/>
    <property type="molecule type" value="Genomic_DNA"/>
</dbReference>
<organism evidence="2 3">
    <name type="scientific">Sphingorhabdus lacus</name>
    <dbReference type="NCBI Taxonomy" id="392610"/>
    <lineage>
        <taxon>Bacteria</taxon>
        <taxon>Pseudomonadati</taxon>
        <taxon>Pseudomonadota</taxon>
        <taxon>Alphaproteobacteria</taxon>
        <taxon>Sphingomonadales</taxon>
        <taxon>Sphingomonadaceae</taxon>
        <taxon>Sphingorhabdus</taxon>
    </lineage>
</organism>
<accession>A0A6I6LE06</accession>
<dbReference type="KEGG" id="slaa:EUU25_07975"/>
<gene>
    <name evidence="2" type="ORF">EUU25_07975</name>
</gene>
<reference evidence="3" key="1">
    <citation type="submission" date="2019-01" db="EMBL/GenBank/DDBJ databases">
        <title>Sphingorhabdus lacus sp.nov., isolated from an oligotrophic freshwater lake.</title>
        <authorList>
            <person name="Park M."/>
        </authorList>
    </citation>
    <scope>NUCLEOTIDE SEQUENCE [LARGE SCALE GENOMIC DNA]</scope>
    <source>
        <strain evidence="3">IMCC1753</strain>
    </source>
</reference>
<evidence type="ECO:0000313" key="2">
    <source>
        <dbReference type="EMBL" id="QGY80563.1"/>
    </source>
</evidence>
<protein>
    <recommendedName>
        <fullName evidence="1">RES domain-containing protein</fullName>
    </recommendedName>
</protein>
<dbReference type="InterPro" id="IPR014914">
    <property type="entry name" value="RES_dom"/>
</dbReference>
<evidence type="ECO:0000313" key="3">
    <source>
        <dbReference type="Proteomes" id="UP000428803"/>
    </source>
</evidence>
<keyword evidence="3" id="KW-1185">Reference proteome</keyword>